<evidence type="ECO:0000313" key="3">
    <source>
        <dbReference type="Proteomes" id="UP000887116"/>
    </source>
</evidence>
<organism evidence="2 3">
    <name type="scientific">Trichonephila clavata</name>
    <name type="common">Joro spider</name>
    <name type="synonym">Nephila clavata</name>
    <dbReference type="NCBI Taxonomy" id="2740835"/>
    <lineage>
        <taxon>Eukaryota</taxon>
        <taxon>Metazoa</taxon>
        <taxon>Ecdysozoa</taxon>
        <taxon>Arthropoda</taxon>
        <taxon>Chelicerata</taxon>
        <taxon>Arachnida</taxon>
        <taxon>Araneae</taxon>
        <taxon>Araneomorphae</taxon>
        <taxon>Entelegynae</taxon>
        <taxon>Araneoidea</taxon>
        <taxon>Nephilidae</taxon>
        <taxon>Trichonephila</taxon>
    </lineage>
</organism>
<proteinExistence type="predicted"/>
<dbReference type="PANTHER" id="PTHR24413">
    <property type="entry name" value="SPECKLE-TYPE POZ PROTEIN"/>
    <property type="match status" value="1"/>
</dbReference>
<dbReference type="SUPFAM" id="SSF54695">
    <property type="entry name" value="POZ domain"/>
    <property type="match status" value="1"/>
</dbReference>
<sequence>MDVEKGRFYWKIDNFGLYFLTQTEPLESPPFQITGVGRNVTFRLAIHKETCKKEMCIACFLIVHGRNRAPVNLRIEGTVLLKLPNEITKIAVARKSIGSTLLIGKTTWSQAIFPGNDLAKGSVSVMCSLWRSSLIGSKHCSAVTLVKYQKKKLVEKLRLSGSTLDEILIDNSDEYARERMDSGLNTLKLLISKKWKLNTIEGCRLTLLNNSNIPSKSRAAHYFGTGFSKEFWHFGGTLPWDIIDKNSTNYLKHNSPVYLEMVAEMSLYEEFGNIQNYFYGSRPGTSKRLRHKLKNDLERCFRSNRKGCDITFRCKSKDFPVHKSLIYCKSTVFSTMFESDMKEKKLGMVEMDDTDSLTLSRFTEYLYLGSVTNSTLDLDSAMSLYAIAHKYSIKDLVNYSRQFLVLNMDCENSEEMLQFADLYEDKSLKNLIDYCFYHNLN</sequence>
<dbReference type="SUPFAM" id="SSF49599">
    <property type="entry name" value="TRAF domain-like"/>
    <property type="match status" value="1"/>
</dbReference>
<comment type="caution">
    <text evidence="2">The sequence shown here is derived from an EMBL/GenBank/DDBJ whole genome shotgun (WGS) entry which is preliminary data.</text>
</comment>
<name>A0A8X6FS01_TRICU</name>
<accession>A0A8X6FS01</accession>
<reference evidence="2" key="1">
    <citation type="submission" date="2020-07" db="EMBL/GenBank/DDBJ databases">
        <title>Multicomponent nature underlies the extraordinary mechanical properties of spider dragline silk.</title>
        <authorList>
            <person name="Kono N."/>
            <person name="Nakamura H."/>
            <person name="Mori M."/>
            <person name="Yoshida Y."/>
            <person name="Ohtoshi R."/>
            <person name="Malay A.D."/>
            <person name="Moran D.A.P."/>
            <person name="Tomita M."/>
            <person name="Numata K."/>
            <person name="Arakawa K."/>
        </authorList>
    </citation>
    <scope>NUCLEOTIDE SEQUENCE</scope>
</reference>
<evidence type="ECO:0000313" key="2">
    <source>
        <dbReference type="EMBL" id="GFQ87117.1"/>
    </source>
</evidence>
<dbReference type="EMBL" id="BMAO01023160">
    <property type="protein sequence ID" value="GFQ87117.1"/>
    <property type="molecule type" value="Genomic_DNA"/>
</dbReference>
<dbReference type="InterPro" id="IPR000210">
    <property type="entry name" value="BTB/POZ_dom"/>
</dbReference>
<dbReference type="OrthoDB" id="6359816at2759"/>
<feature type="domain" description="BTB" evidence="1">
    <location>
        <begin position="308"/>
        <end position="375"/>
    </location>
</feature>
<dbReference type="AlphaFoldDB" id="A0A8X6FS01"/>
<protein>
    <submittedName>
        <fullName evidence="2">Speckle-type POZ protein</fullName>
    </submittedName>
</protein>
<evidence type="ECO:0000259" key="1">
    <source>
        <dbReference type="PROSITE" id="PS50097"/>
    </source>
</evidence>
<dbReference type="PROSITE" id="PS50097">
    <property type="entry name" value="BTB"/>
    <property type="match status" value="1"/>
</dbReference>
<dbReference type="Gene3D" id="3.30.710.10">
    <property type="entry name" value="Potassium Channel Kv1.1, Chain A"/>
    <property type="match status" value="1"/>
</dbReference>
<dbReference type="Pfam" id="PF00651">
    <property type="entry name" value="BTB"/>
    <property type="match status" value="1"/>
</dbReference>
<gene>
    <name evidence="2" type="primary">spop_16</name>
    <name evidence="2" type="ORF">TNCT_231261</name>
</gene>
<dbReference type="Proteomes" id="UP000887116">
    <property type="component" value="Unassembled WGS sequence"/>
</dbReference>
<dbReference type="SMART" id="SM00225">
    <property type="entry name" value="BTB"/>
    <property type="match status" value="1"/>
</dbReference>
<dbReference type="CDD" id="cd18186">
    <property type="entry name" value="BTB_POZ_ZBTB_KLHL-like"/>
    <property type="match status" value="1"/>
</dbReference>
<keyword evidence="3" id="KW-1185">Reference proteome</keyword>
<dbReference type="InterPro" id="IPR011333">
    <property type="entry name" value="SKP1/BTB/POZ_sf"/>
</dbReference>